<evidence type="ECO:0000259" key="3">
    <source>
        <dbReference type="Pfam" id="PF19040"/>
    </source>
</evidence>
<dbReference type="PANTHER" id="PTHR23028">
    <property type="entry name" value="ACETYLTRANSFERASE"/>
    <property type="match status" value="1"/>
</dbReference>
<reference evidence="4 5" key="1">
    <citation type="submission" date="2022-03" db="EMBL/GenBank/DDBJ databases">
        <title>Ignatzschineria rhizosphaerae HR5S32.</title>
        <authorList>
            <person name="Sun J.Q."/>
            <person name="Feng J.Y."/>
        </authorList>
    </citation>
    <scope>NUCLEOTIDE SEQUENCE [LARGE SCALE GENOMIC DNA]</scope>
    <source>
        <strain evidence="4 5">HR5S32</strain>
    </source>
</reference>
<keyword evidence="5" id="KW-1185">Reference proteome</keyword>
<feature type="transmembrane region" description="Helical" evidence="1">
    <location>
        <begin position="12"/>
        <end position="30"/>
    </location>
</feature>
<feature type="transmembrane region" description="Helical" evidence="1">
    <location>
        <begin position="36"/>
        <end position="56"/>
    </location>
</feature>
<feature type="transmembrane region" description="Helical" evidence="1">
    <location>
        <begin position="285"/>
        <end position="306"/>
    </location>
</feature>
<organism evidence="4 5">
    <name type="scientific">Ignatzschineria rhizosphaerae</name>
    <dbReference type="NCBI Taxonomy" id="2923279"/>
    <lineage>
        <taxon>Bacteria</taxon>
        <taxon>Pseudomonadati</taxon>
        <taxon>Pseudomonadota</taxon>
        <taxon>Gammaproteobacteria</taxon>
        <taxon>Cardiobacteriales</taxon>
        <taxon>Ignatzschineriaceae</taxon>
        <taxon>Ignatzschineria</taxon>
    </lineage>
</organism>
<feature type="transmembrane region" description="Helical" evidence="1">
    <location>
        <begin position="350"/>
        <end position="372"/>
    </location>
</feature>
<evidence type="ECO:0000256" key="1">
    <source>
        <dbReference type="SAM" id="Phobius"/>
    </source>
</evidence>
<dbReference type="GO" id="GO:0016746">
    <property type="term" value="F:acyltransferase activity"/>
    <property type="evidence" value="ECO:0007669"/>
    <property type="project" value="UniProtKB-KW"/>
</dbReference>
<accession>A0ABY3X611</accession>
<proteinExistence type="predicted"/>
<dbReference type="InterPro" id="IPR050879">
    <property type="entry name" value="Acyltransferase_3"/>
</dbReference>
<evidence type="ECO:0000313" key="4">
    <source>
        <dbReference type="EMBL" id="UNM96181.1"/>
    </source>
</evidence>
<feature type="domain" description="SGNH" evidence="3">
    <location>
        <begin position="397"/>
        <end position="614"/>
    </location>
</feature>
<dbReference type="SUPFAM" id="SSF52266">
    <property type="entry name" value="SGNH hydrolase"/>
    <property type="match status" value="1"/>
</dbReference>
<keyword evidence="1" id="KW-0472">Membrane</keyword>
<gene>
    <name evidence="4" type="ORF">MMG00_13435</name>
</gene>
<dbReference type="EMBL" id="CP093379">
    <property type="protein sequence ID" value="UNM96181.1"/>
    <property type="molecule type" value="Genomic_DNA"/>
</dbReference>
<protein>
    <submittedName>
        <fullName evidence="4">Acyltransferase</fullName>
    </submittedName>
</protein>
<evidence type="ECO:0000313" key="5">
    <source>
        <dbReference type="Proteomes" id="UP000829542"/>
    </source>
</evidence>
<feature type="transmembrane region" description="Helical" evidence="1">
    <location>
        <begin position="77"/>
        <end position="98"/>
    </location>
</feature>
<feature type="transmembrane region" description="Helical" evidence="1">
    <location>
        <begin position="170"/>
        <end position="188"/>
    </location>
</feature>
<keyword evidence="1" id="KW-1133">Transmembrane helix</keyword>
<name>A0ABY3X611_9GAMM</name>
<dbReference type="RefSeq" id="WP_242149204.1">
    <property type="nucleotide sequence ID" value="NZ_CP093379.1"/>
</dbReference>
<dbReference type="PANTHER" id="PTHR23028:SF53">
    <property type="entry name" value="ACYL_TRANSF_3 DOMAIN-CONTAINING PROTEIN"/>
    <property type="match status" value="1"/>
</dbReference>
<dbReference type="InterPro" id="IPR043968">
    <property type="entry name" value="SGNH"/>
</dbReference>
<evidence type="ECO:0000259" key="2">
    <source>
        <dbReference type="Pfam" id="PF01757"/>
    </source>
</evidence>
<feature type="domain" description="Acyltransferase 3" evidence="2">
    <location>
        <begin position="12"/>
        <end position="334"/>
    </location>
</feature>
<sequence>MANQNHIKYRSDIDGFRALAVLSVLVFHFNNSWLPGGYLGVDVFFVISGYLITSIIKKQLAQGRFSFKVFYTRRIKRILPLLFLVLLVTLIPAVLILLPEQYENFIRSLRYAMQFRANRAFTGSDYFDVFTEEKPLLHLWSLAIEEQFYFIWPLVLFITFFLTKKFKNQGYILFLLAVLGILLSTVLAEISIKNHPDDSYYLLQNRAAELLVGCALALNPYQIKDNWKKGLGVVGTIVLVSCFIFYSAATPMPGIFALIPTIGAAFFILDNNIDSPYKRLFTNPMARMIGLWSFSLYLWHWPVLALSRYVFQDTELPLWWLGVSAVVILLLSVSSYYLVENPVRKTKLGFISSVILIFAIPYGAITLIYTYAHKSVESSELHIDINKTRWFADTEGCHGKFLNDCAVGDKTATTRYLLVGDSHAMHLSGMMDEIGKKEGIKIDIIASPACPMLFAGSNIRTKHPECEFANIYLENNYDQYDAVLWSQYYLTPLSSKDNTIPDYLDKFRNTLEIVSNKVPVIVFSDVGDLGYHTVRYERIKRLGLSVNIDIDETRNREIQKLNQALKEMVQTLDNASYIDITPYVDHLLNDGQLIYYDSDHLNPYGSREIGKLFIQDQTLKLSQ</sequence>
<dbReference type="Pfam" id="PF01757">
    <property type="entry name" value="Acyl_transf_3"/>
    <property type="match status" value="1"/>
</dbReference>
<feature type="transmembrane region" description="Helical" evidence="1">
    <location>
        <begin position="147"/>
        <end position="163"/>
    </location>
</feature>
<keyword evidence="4" id="KW-0012">Acyltransferase</keyword>
<keyword evidence="1" id="KW-0812">Transmembrane</keyword>
<dbReference type="InterPro" id="IPR002656">
    <property type="entry name" value="Acyl_transf_3_dom"/>
</dbReference>
<dbReference type="Pfam" id="PF19040">
    <property type="entry name" value="SGNH"/>
    <property type="match status" value="1"/>
</dbReference>
<keyword evidence="4" id="KW-0808">Transferase</keyword>
<feature type="transmembrane region" description="Helical" evidence="1">
    <location>
        <begin position="230"/>
        <end position="249"/>
    </location>
</feature>
<dbReference type="Proteomes" id="UP000829542">
    <property type="component" value="Chromosome"/>
</dbReference>
<feature type="transmembrane region" description="Helical" evidence="1">
    <location>
        <begin position="318"/>
        <end position="338"/>
    </location>
</feature>